<name>U4R1E3_9FIRM</name>
<dbReference type="Proteomes" id="UP000016860">
    <property type="component" value="Unassembled WGS sequence"/>
</dbReference>
<dbReference type="RefSeq" id="WP_020815487.1">
    <property type="nucleotide sequence ID" value="NZ_ATAY01000031.1"/>
</dbReference>
<dbReference type="PATRIC" id="fig|1330534.3.peg.1950"/>
<evidence type="ECO:0000313" key="2">
    <source>
        <dbReference type="EMBL" id="EPR12033.1"/>
    </source>
</evidence>
<feature type="transmembrane region" description="Helical" evidence="1">
    <location>
        <begin position="149"/>
        <end position="168"/>
    </location>
</feature>
<keyword evidence="1" id="KW-1133">Transmembrane helix</keyword>
<comment type="caution">
    <text evidence="2">The sequence shown here is derived from an EMBL/GenBank/DDBJ whole genome shotgun (WGS) entry which is preliminary data.</text>
</comment>
<evidence type="ECO:0000256" key="1">
    <source>
        <dbReference type="SAM" id="Phobius"/>
    </source>
</evidence>
<evidence type="ECO:0000313" key="3">
    <source>
        <dbReference type="Proteomes" id="UP000016860"/>
    </source>
</evidence>
<reference evidence="2 3" key="1">
    <citation type="journal article" date="2013" name="Genome Announc.">
        <title>Draft Genome Sequence of the Cellulolytic Bacterium Clostridium papyrosolvens C7 (ATCC 700395).</title>
        <authorList>
            <person name="Zepeda V."/>
            <person name="Dassa B."/>
            <person name="Borovok I."/>
            <person name="Lamed R."/>
            <person name="Bayer E.A."/>
            <person name="Cate J.H."/>
        </authorList>
    </citation>
    <scope>NUCLEOTIDE SEQUENCE [LARGE SCALE GENOMIC DNA]</scope>
    <source>
        <strain evidence="2 3">C7</strain>
    </source>
</reference>
<feature type="transmembrane region" description="Helical" evidence="1">
    <location>
        <begin position="25"/>
        <end position="48"/>
    </location>
</feature>
<keyword evidence="1" id="KW-0812">Transmembrane</keyword>
<gene>
    <name evidence="2" type="ORF">L323_09765</name>
</gene>
<keyword evidence="1" id="KW-0472">Membrane</keyword>
<organism evidence="2 3">
    <name type="scientific">Ruminiclostridium papyrosolvens C7</name>
    <dbReference type="NCBI Taxonomy" id="1330534"/>
    <lineage>
        <taxon>Bacteria</taxon>
        <taxon>Bacillati</taxon>
        <taxon>Bacillota</taxon>
        <taxon>Clostridia</taxon>
        <taxon>Eubacteriales</taxon>
        <taxon>Oscillospiraceae</taxon>
        <taxon>Ruminiclostridium</taxon>
    </lineage>
</organism>
<feature type="transmembrane region" description="Helical" evidence="1">
    <location>
        <begin position="54"/>
        <end position="71"/>
    </location>
</feature>
<sequence>MLYEIFDYYKKDLRIYNLVIKHFKFWFYCLIVLPLICGSIYIYISYFYKLNFEIGFFASILLPYLLLFIIVNKKAKKTVKRVYNVEGKGVLWNTNDVLRVIRKHEKELLINYIHNICDVVNEDDIKELSDRALVEADNLKTKFPIIPSFFAALFISLWNNFLSWIYKYENVKDFDSALEILIFATLFIFMVIGIYIMFSSLYVSIREELIDSEHRKMKSLSRLLKEICDDQKIEKRRSNSISTYNNSKI</sequence>
<dbReference type="AlphaFoldDB" id="U4R1E3"/>
<protein>
    <submittedName>
        <fullName evidence="2">Uncharacterized protein</fullName>
    </submittedName>
</protein>
<dbReference type="OrthoDB" id="10001634at2"/>
<accession>U4R1E3</accession>
<proteinExistence type="predicted"/>
<feature type="transmembrane region" description="Helical" evidence="1">
    <location>
        <begin position="180"/>
        <end position="205"/>
    </location>
</feature>
<dbReference type="EMBL" id="ATAY01000031">
    <property type="protein sequence ID" value="EPR12033.1"/>
    <property type="molecule type" value="Genomic_DNA"/>
</dbReference>